<keyword evidence="3" id="KW-1133">Transmembrane helix</keyword>
<gene>
    <name evidence="7" type="ORF">KSS89_05885</name>
</gene>
<dbReference type="EMBL" id="CP077074">
    <property type="protein sequence ID" value="QXH41749.1"/>
    <property type="molecule type" value="Genomic_DNA"/>
</dbReference>
<name>A0ABX8MR31_9PSED</name>
<evidence type="ECO:0000256" key="5">
    <source>
        <dbReference type="SAM" id="MobiDB-lite"/>
    </source>
</evidence>
<dbReference type="Proteomes" id="UP000693952">
    <property type="component" value="Chromosome"/>
</dbReference>
<dbReference type="InterPro" id="IPR037682">
    <property type="entry name" value="TonB_C"/>
</dbReference>
<evidence type="ECO:0000256" key="4">
    <source>
        <dbReference type="ARBA" id="ARBA00023136"/>
    </source>
</evidence>
<dbReference type="Gene3D" id="3.30.1150.10">
    <property type="match status" value="1"/>
</dbReference>
<proteinExistence type="predicted"/>
<organism evidence="7 8">
    <name type="scientific">Pseudomonas sessilinigenes</name>
    <dbReference type="NCBI Taxonomy" id="658629"/>
    <lineage>
        <taxon>Bacteria</taxon>
        <taxon>Pseudomonadati</taxon>
        <taxon>Pseudomonadota</taxon>
        <taxon>Gammaproteobacteria</taxon>
        <taxon>Pseudomonadales</taxon>
        <taxon>Pseudomonadaceae</taxon>
        <taxon>Pseudomonas</taxon>
    </lineage>
</organism>
<dbReference type="SUPFAM" id="SSF74653">
    <property type="entry name" value="TolA/TonB C-terminal domain"/>
    <property type="match status" value="1"/>
</dbReference>
<feature type="compositionally biased region" description="Pro residues" evidence="5">
    <location>
        <begin position="138"/>
        <end position="150"/>
    </location>
</feature>
<keyword evidence="4" id="KW-0472">Membrane</keyword>
<dbReference type="PROSITE" id="PS52015">
    <property type="entry name" value="TONB_CTD"/>
    <property type="match status" value="1"/>
</dbReference>
<evidence type="ECO:0000313" key="7">
    <source>
        <dbReference type="EMBL" id="QXH41749.1"/>
    </source>
</evidence>
<feature type="region of interest" description="Disordered" evidence="5">
    <location>
        <begin position="56"/>
        <end position="155"/>
    </location>
</feature>
<evidence type="ECO:0000256" key="2">
    <source>
        <dbReference type="ARBA" id="ARBA00022692"/>
    </source>
</evidence>
<evidence type="ECO:0000313" key="8">
    <source>
        <dbReference type="Proteomes" id="UP000693952"/>
    </source>
</evidence>
<protein>
    <submittedName>
        <fullName evidence="7">TonB family protein</fullName>
    </submittedName>
</protein>
<dbReference type="NCBIfam" id="TIGR01352">
    <property type="entry name" value="tonB_Cterm"/>
    <property type="match status" value="1"/>
</dbReference>
<sequence length="259" mass="27810">MFSLYRTRKLLACLLPAGLLLLVIYSSQLQQLQITPVYDESTVEVVLVDASELLAAAEPPPPEPEPLPIEPEPPVVVPDEEPLVIEPPKPKPVVKPKPMVPKPLVAKPEPAKPVAPKPAPAQVAKSTPTPQPAVAEAPKPPVATPAPAPAPASAAPASAIKESLYTAALRKELEKHKQYPSGREASLQRPQGDVVIWLEVDRAGNVLDSGIENKAPNMLLNRAAQTSLRRVEKVSPFPADAFSGKNKQRFTATFSYNVE</sequence>
<feature type="compositionally biased region" description="Pro residues" evidence="5">
    <location>
        <begin position="85"/>
        <end position="101"/>
    </location>
</feature>
<evidence type="ECO:0000259" key="6">
    <source>
        <dbReference type="PROSITE" id="PS52015"/>
    </source>
</evidence>
<feature type="compositionally biased region" description="Pro residues" evidence="5">
    <location>
        <begin position="58"/>
        <end position="76"/>
    </location>
</feature>
<feature type="domain" description="TonB C-terminal" evidence="6">
    <location>
        <begin position="166"/>
        <end position="259"/>
    </location>
</feature>
<comment type="subcellular location">
    <subcellularLocation>
        <location evidence="1">Membrane</location>
        <topology evidence="1">Single-pass membrane protein</topology>
    </subcellularLocation>
</comment>
<keyword evidence="2" id="KW-0812">Transmembrane</keyword>
<dbReference type="InterPro" id="IPR006260">
    <property type="entry name" value="TonB/TolA_C"/>
</dbReference>
<accession>A0ABX8MR31</accession>
<evidence type="ECO:0000256" key="3">
    <source>
        <dbReference type="ARBA" id="ARBA00022989"/>
    </source>
</evidence>
<reference evidence="7" key="1">
    <citation type="submission" date="2021-06" db="EMBL/GenBank/DDBJ databases">
        <title>Updating the genus Pseudomonas: Description of 43 new species and partition of the Pseudomonas putida group.</title>
        <authorList>
            <person name="Girard L."/>
            <person name="Lood C."/>
            <person name="Vandamme P."/>
            <person name="Rokni-Zadeh H."/>
            <person name="van Noort V."/>
            <person name="Hofte M."/>
            <person name="Lavigne R."/>
            <person name="De Mot R."/>
        </authorList>
    </citation>
    <scope>NUCLEOTIDE SEQUENCE</scope>
    <source>
        <strain evidence="7">CMR12a</strain>
    </source>
</reference>
<evidence type="ECO:0000256" key="1">
    <source>
        <dbReference type="ARBA" id="ARBA00004167"/>
    </source>
</evidence>
<keyword evidence="8" id="KW-1185">Reference proteome</keyword>
<dbReference type="RefSeq" id="WP_124345784.1">
    <property type="nucleotide sequence ID" value="NZ_CP027706.1"/>
</dbReference>